<dbReference type="Gene3D" id="3.30.160.20">
    <property type="match status" value="1"/>
</dbReference>
<dbReference type="GO" id="GO:0006396">
    <property type="term" value="P:RNA processing"/>
    <property type="evidence" value="ECO:0007669"/>
    <property type="project" value="TreeGrafter"/>
</dbReference>
<evidence type="ECO:0000259" key="7">
    <source>
        <dbReference type="PROSITE" id="PS50137"/>
    </source>
</evidence>
<feature type="domain" description="DRBM" evidence="7">
    <location>
        <begin position="9"/>
        <end position="78"/>
    </location>
</feature>
<dbReference type="FunFam" id="3.30.160.20:FF:000047">
    <property type="entry name" value="double-stranded RNA-binding protein 1"/>
    <property type="match status" value="1"/>
</dbReference>
<dbReference type="InterPro" id="IPR014720">
    <property type="entry name" value="dsRBD_dom"/>
</dbReference>
<keyword evidence="1" id="KW-0677">Repeat</keyword>
<dbReference type="GO" id="GO:0005634">
    <property type="term" value="C:nucleus"/>
    <property type="evidence" value="ECO:0007669"/>
    <property type="project" value="TreeGrafter"/>
</dbReference>
<dbReference type="SMART" id="SM00358">
    <property type="entry name" value="DSRM"/>
    <property type="match status" value="1"/>
</dbReference>
<dbReference type="InterPro" id="IPR002885">
    <property type="entry name" value="PPR_rpt"/>
</dbReference>
<dbReference type="PANTHER" id="PTHR11207">
    <property type="entry name" value="RIBONUCLEASE III"/>
    <property type="match status" value="1"/>
</dbReference>
<name>J3L8J9_ORYBR</name>
<reference evidence="8" key="1">
    <citation type="submission" date="2015-06" db="UniProtKB">
        <authorList>
            <consortium name="EnsemblPlants"/>
        </authorList>
    </citation>
    <scope>IDENTIFICATION</scope>
</reference>
<keyword evidence="3" id="KW-0809">Transit peptide</keyword>
<dbReference type="HOGENOM" id="CLU_045754_0_0_1"/>
<dbReference type="Pfam" id="PF00035">
    <property type="entry name" value="dsrm"/>
    <property type="match status" value="1"/>
</dbReference>
<evidence type="ECO:0000256" key="4">
    <source>
        <dbReference type="ARBA" id="ARBA00037597"/>
    </source>
</evidence>
<dbReference type="PANTHER" id="PTHR11207:SF1">
    <property type="entry name" value="DOUBLE-STRANDED RNA-BINDING PROTEIN 1"/>
    <property type="match status" value="1"/>
</dbReference>
<dbReference type="EnsemblPlants" id="OB0236G10020.1">
    <property type="protein sequence ID" value="OB0236G10020.1"/>
    <property type="gene ID" value="OB0236G10020"/>
</dbReference>
<evidence type="ECO:0000256" key="1">
    <source>
        <dbReference type="ARBA" id="ARBA00022737"/>
    </source>
</evidence>
<dbReference type="CDD" id="cd19907">
    <property type="entry name" value="DSRM_AtDRB-like_rpt1"/>
    <property type="match status" value="1"/>
</dbReference>
<dbReference type="AlphaFoldDB" id="J3L8J9"/>
<evidence type="ECO:0000313" key="8">
    <source>
        <dbReference type="EnsemblPlants" id="OB0236G10020.1"/>
    </source>
</evidence>
<dbReference type="Gramene" id="OB0236G10020.1">
    <property type="protein sequence ID" value="OB0236G10020.1"/>
    <property type="gene ID" value="OB0236G10020"/>
</dbReference>
<keyword evidence="9" id="KW-1185">Reference proteome</keyword>
<accession>J3L8J9</accession>
<feature type="repeat" description="PPR" evidence="6">
    <location>
        <begin position="208"/>
        <end position="242"/>
    </location>
</feature>
<keyword evidence="2 5" id="KW-0694">RNA-binding</keyword>
<evidence type="ECO:0000256" key="3">
    <source>
        <dbReference type="ARBA" id="ARBA00022946"/>
    </source>
</evidence>
<dbReference type="InterPro" id="IPR011990">
    <property type="entry name" value="TPR-like_helical_dom_sf"/>
</dbReference>
<evidence type="ECO:0000256" key="5">
    <source>
        <dbReference type="PROSITE-ProRule" id="PRU00266"/>
    </source>
</evidence>
<dbReference type="PROSITE" id="PS50137">
    <property type="entry name" value="DS_RBD"/>
    <property type="match status" value="1"/>
</dbReference>
<dbReference type="Gene3D" id="1.25.40.10">
    <property type="entry name" value="Tetratricopeptide repeat domain"/>
    <property type="match status" value="1"/>
</dbReference>
<sequence>MEGVENCYVFKSRLQEYAQKAGLQTPEYHTLKEGPSHEPIFKSTVVINNTKYDSLPGFFNRKAAEQSAAEVALMEIVKSIPTNANIPAVQETGLCNTGSQQLNLREMRREDDHHRLLAMLARHRRLAAATTLFSTLRTARALNSLLAAICSSPVFLRIASKVVLLAAPSVSPDVTTFRILTSTLCRARCPAAAADLLCCMPSLLLDPDPASCRAVLSSLCQYAPAQDAEAFLEKMCHWGIYPSRSDYHGIFGALLREGMIVEAYEVVKNKMGSDRVAPSLAYFKLIMQAFSESAEFHSVEEVFDEMLLRGLVPDVGDRMDMVTVREVLQDAVRRGLRWDPAALSELVDLLWAGVGATQAQELLFEPLFMRDAPVLRQLIGALCKQGLLGPAAAIDV</sequence>
<evidence type="ECO:0000256" key="6">
    <source>
        <dbReference type="PROSITE-ProRule" id="PRU00708"/>
    </source>
</evidence>
<dbReference type="Proteomes" id="UP000006038">
    <property type="component" value="Unassembled WGS sequence"/>
</dbReference>
<dbReference type="GO" id="GO:0010468">
    <property type="term" value="P:regulation of gene expression"/>
    <property type="evidence" value="ECO:0007669"/>
    <property type="project" value="TreeGrafter"/>
</dbReference>
<protein>
    <recommendedName>
        <fullName evidence="7">DRBM domain-containing protein</fullName>
    </recommendedName>
</protein>
<dbReference type="SUPFAM" id="SSF54768">
    <property type="entry name" value="dsRNA-binding domain-like"/>
    <property type="match status" value="1"/>
</dbReference>
<dbReference type="PROSITE" id="PS51375">
    <property type="entry name" value="PPR"/>
    <property type="match status" value="2"/>
</dbReference>
<proteinExistence type="predicted"/>
<dbReference type="eggNOG" id="KOG4197">
    <property type="taxonomic scope" value="Eukaryota"/>
</dbReference>
<dbReference type="InterPro" id="IPR044450">
    <property type="entry name" value="AtDRB-like_DSRM_1"/>
</dbReference>
<dbReference type="NCBIfam" id="TIGR00756">
    <property type="entry name" value="PPR"/>
    <property type="match status" value="1"/>
</dbReference>
<organism evidence="8">
    <name type="scientific">Oryza brachyantha</name>
    <name type="common">malo sina</name>
    <dbReference type="NCBI Taxonomy" id="4533"/>
    <lineage>
        <taxon>Eukaryota</taxon>
        <taxon>Viridiplantae</taxon>
        <taxon>Streptophyta</taxon>
        <taxon>Embryophyta</taxon>
        <taxon>Tracheophyta</taxon>
        <taxon>Spermatophyta</taxon>
        <taxon>Magnoliopsida</taxon>
        <taxon>Liliopsida</taxon>
        <taxon>Poales</taxon>
        <taxon>Poaceae</taxon>
        <taxon>BOP clade</taxon>
        <taxon>Oryzoideae</taxon>
        <taxon>Oryzeae</taxon>
        <taxon>Oryzinae</taxon>
        <taxon>Oryza</taxon>
    </lineage>
</organism>
<dbReference type="GO" id="GO:0003725">
    <property type="term" value="F:double-stranded RNA binding"/>
    <property type="evidence" value="ECO:0007669"/>
    <property type="project" value="InterPro"/>
</dbReference>
<dbReference type="GO" id="GO:0004525">
    <property type="term" value="F:ribonuclease III activity"/>
    <property type="evidence" value="ECO:0007669"/>
    <property type="project" value="TreeGrafter"/>
</dbReference>
<comment type="function">
    <text evidence="4">Binds double-stranded RNA.</text>
</comment>
<feature type="repeat" description="PPR" evidence="6">
    <location>
        <begin position="279"/>
        <end position="313"/>
    </location>
</feature>
<evidence type="ECO:0000256" key="2">
    <source>
        <dbReference type="ARBA" id="ARBA00022884"/>
    </source>
</evidence>
<evidence type="ECO:0000313" key="9">
    <source>
        <dbReference type="Proteomes" id="UP000006038"/>
    </source>
</evidence>